<gene>
    <name evidence="2" type="ORF">D8674_019302</name>
</gene>
<proteinExistence type="predicted"/>
<accession>A0A5N5GCN1</accession>
<evidence type="ECO:0000313" key="2">
    <source>
        <dbReference type="EMBL" id="KAB2611270.1"/>
    </source>
</evidence>
<evidence type="ECO:0000256" key="1">
    <source>
        <dbReference type="SAM" id="MobiDB-lite"/>
    </source>
</evidence>
<name>A0A5N5GCN1_9ROSA</name>
<feature type="compositionally biased region" description="Polar residues" evidence="1">
    <location>
        <begin position="201"/>
        <end position="214"/>
    </location>
</feature>
<feature type="region of interest" description="Disordered" evidence="1">
    <location>
        <begin position="196"/>
        <end position="238"/>
    </location>
</feature>
<sequence>MTTRTTVATTLAEMDHRLVNPINQVGPPVPQAPTSLTSSVPDMLISVPVLQSRCRHRDPQLMPRLNTKKNTWGPCRQLKTAKTNYNFDDIYEDMLVYLNRLFSERYKQWKSNLHQYFEMFDDLQVALEEGCLNEFEDRQDSWVWLCSQFQKLGYVEGSKFPEINIFADVYVWPEDELTESLHPSVPSGSVSPIFLHHHHQSPSTPSMHSNQTHRSSTPSLTPPPSSSKITKHLRTTCP</sequence>
<reference evidence="2 3" key="1">
    <citation type="submission" date="2019-09" db="EMBL/GenBank/DDBJ databases">
        <authorList>
            <person name="Ou C."/>
        </authorList>
    </citation>
    <scope>NUCLEOTIDE SEQUENCE [LARGE SCALE GENOMIC DNA]</scope>
    <source>
        <strain evidence="2">S2</strain>
        <tissue evidence="2">Leaf</tissue>
    </source>
</reference>
<dbReference type="Proteomes" id="UP000327157">
    <property type="component" value="Chromosome 17"/>
</dbReference>
<organism evidence="2 3">
    <name type="scientific">Pyrus ussuriensis x Pyrus communis</name>
    <dbReference type="NCBI Taxonomy" id="2448454"/>
    <lineage>
        <taxon>Eukaryota</taxon>
        <taxon>Viridiplantae</taxon>
        <taxon>Streptophyta</taxon>
        <taxon>Embryophyta</taxon>
        <taxon>Tracheophyta</taxon>
        <taxon>Spermatophyta</taxon>
        <taxon>Magnoliopsida</taxon>
        <taxon>eudicotyledons</taxon>
        <taxon>Gunneridae</taxon>
        <taxon>Pentapetalae</taxon>
        <taxon>rosids</taxon>
        <taxon>fabids</taxon>
        <taxon>Rosales</taxon>
        <taxon>Rosaceae</taxon>
        <taxon>Amygdaloideae</taxon>
        <taxon>Maleae</taxon>
        <taxon>Pyrus</taxon>
    </lineage>
</organism>
<feature type="compositionally biased region" description="Basic residues" evidence="1">
    <location>
        <begin position="229"/>
        <end position="238"/>
    </location>
</feature>
<dbReference type="EMBL" id="SMOL01000487">
    <property type="protein sequence ID" value="KAB2611270.1"/>
    <property type="molecule type" value="Genomic_DNA"/>
</dbReference>
<evidence type="ECO:0000313" key="3">
    <source>
        <dbReference type="Proteomes" id="UP000327157"/>
    </source>
</evidence>
<reference evidence="2 3" key="3">
    <citation type="submission" date="2019-11" db="EMBL/GenBank/DDBJ databases">
        <title>A de novo genome assembly of a pear dwarfing rootstock.</title>
        <authorList>
            <person name="Wang F."/>
            <person name="Wang J."/>
            <person name="Li S."/>
            <person name="Zhang Y."/>
            <person name="Fang M."/>
            <person name="Ma L."/>
            <person name="Zhao Y."/>
            <person name="Jiang S."/>
        </authorList>
    </citation>
    <scope>NUCLEOTIDE SEQUENCE [LARGE SCALE GENOMIC DNA]</scope>
    <source>
        <strain evidence="2">S2</strain>
        <tissue evidence="2">Leaf</tissue>
    </source>
</reference>
<protein>
    <submittedName>
        <fullName evidence="2">Uncharacterized protein</fullName>
    </submittedName>
</protein>
<keyword evidence="3" id="KW-1185">Reference proteome</keyword>
<reference evidence="3" key="2">
    <citation type="submission" date="2019-10" db="EMBL/GenBank/DDBJ databases">
        <title>A de novo genome assembly of a pear dwarfing rootstock.</title>
        <authorList>
            <person name="Wang F."/>
            <person name="Wang J."/>
            <person name="Li S."/>
            <person name="Zhang Y."/>
            <person name="Fang M."/>
            <person name="Ma L."/>
            <person name="Zhao Y."/>
            <person name="Jiang S."/>
        </authorList>
    </citation>
    <scope>NUCLEOTIDE SEQUENCE [LARGE SCALE GENOMIC DNA]</scope>
</reference>
<comment type="caution">
    <text evidence="2">The sequence shown here is derived from an EMBL/GenBank/DDBJ whole genome shotgun (WGS) entry which is preliminary data.</text>
</comment>
<dbReference type="AlphaFoldDB" id="A0A5N5GCN1"/>